<organism evidence="1 2">
    <name type="scientific">Romanomermis culicivorax</name>
    <name type="common">Nematode worm</name>
    <dbReference type="NCBI Taxonomy" id="13658"/>
    <lineage>
        <taxon>Eukaryota</taxon>
        <taxon>Metazoa</taxon>
        <taxon>Ecdysozoa</taxon>
        <taxon>Nematoda</taxon>
        <taxon>Enoplea</taxon>
        <taxon>Dorylaimia</taxon>
        <taxon>Mermithida</taxon>
        <taxon>Mermithoidea</taxon>
        <taxon>Mermithidae</taxon>
        <taxon>Romanomermis</taxon>
    </lineage>
</organism>
<protein>
    <submittedName>
        <fullName evidence="2">Uncharacterized protein</fullName>
    </submittedName>
</protein>
<sequence>MGNVKDNNGKLTKVYVTLMTMMAEKCKRNLEACIGGSTLKKDVLTDSSGDFVVDYNFSAMRNSQASSLFRLNFGKEKYDPVRIDWDNFPRLKNVSIRMKRCFNNCKRWLQNE</sequence>
<reference evidence="2" key="1">
    <citation type="submission" date="2022-11" db="UniProtKB">
        <authorList>
            <consortium name="WormBaseParasite"/>
        </authorList>
    </citation>
    <scope>IDENTIFICATION</scope>
</reference>
<accession>A0A915IIQ8</accession>
<evidence type="ECO:0000313" key="2">
    <source>
        <dbReference type="WBParaSite" id="nRc.2.0.1.t13743-RA"/>
    </source>
</evidence>
<proteinExistence type="predicted"/>
<dbReference type="AlphaFoldDB" id="A0A915IIQ8"/>
<keyword evidence="1" id="KW-1185">Reference proteome</keyword>
<evidence type="ECO:0000313" key="1">
    <source>
        <dbReference type="Proteomes" id="UP000887565"/>
    </source>
</evidence>
<name>A0A915IIQ8_ROMCU</name>
<dbReference type="Proteomes" id="UP000887565">
    <property type="component" value="Unplaced"/>
</dbReference>
<dbReference type="WBParaSite" id="nRc.2.0.1.t13743-RA">
    <property type="protein sequence ID" value="nRc.2.0.1.t13743-RA"/>
    <property type="gene ID" value="nRc.2.0.1.g13743"/>
</dbReference>